<keyword evidence="2" id="KW-1185">Reference proteome</keyword>
<protein>
    <submittedName>
        <fullName evidence="1">Uncharacterized protein</fullName>
    </submittedName>
</protein>
<comment type="caution">
    <text evidence="1">The sequence shown here is derived from an EMBL/GenBank/DDBJ whole genome shotgun (WGS) entry which is preliminary data.</text>
</comment>
<reference evidence="1 2" key="1">
    <citation type="journal article" date="2021" name="Commun. Biol.">
        <title>The genome of Shorea leprosula (Dipterocarpaceae) highlights the ecological relevance of drought in aseasonal tropical rainforests.</title>
        <authorList>
            <person name="Ng K.K.S."/>
            <person name="Kobayashi M.J."/>
            <person name="Fawcett J.A."/>
            <person name="Hatakeyama M."/>
            <person name="Paape T."/>
            <person name="Ng C.H."/>
            <person name="Ang C.C."/>
            <person name="Tnah L.H."/>
            <person name="Lee C.T."/>
            <person name="Nishiyama T."/>
            <person name="Sese J."/>
            <person name="O'Brien M.J."/>
            <person name="Copetti D."/>
            <person name="Mohd Noor M.I."/>
            <person name="Ong R.C."/>
            <person name="Putra M."/>
            <person name="Sireger I.Z."/>
            <person name="Indrioko S."/>
            <person name="Kosugi Y."/>
            <person name="Izuno A."/>
            <person name="Isagi Y."/>
            <person name="Lee S.L."/>
            <person name="Shimizu K.K."/>
        </authorList>
    </citation>
    <scope>NUCLEOTIDE SEQUENCE [LARGE SCALE GENOMIC DNA]</scope>
    <source>
        <strain evidence="1">214</strain>
    </source>
</reference>
<dbReference type="Proteomes" id="UP001054252">
    <property type="component" value="Unassembled WGS sequence"/>
</dbReference>
<organism evidence="1 2">
    <name type="scientific">Rubroshorea leprosula</name>
    <dbReference type="NCBI Taxonomy" id="152421"/>
    <lineage>
        <taxon>Eukaryota</taxon>
        <taxon>Viridiplantae</taxon>
        <taxon>Streptophyta</taxon>
        <taxon>Embryophyta</taxon>
        <taxon>Tracheophyta</taxon>
        <taxon>Spermatophyta</taxon>
        <taxon>Magnoliopsida</taxon>
        <taxon>eudicotyledons</taxon>
        <taxon>Gunneridae</taxon>
        <taxon>Pentapetalae</taxon>
        <taxon>rosids</taxon>
        <taxon>malvids</taxon>
        <taxon>Malvales</taxon>
        <taxon>Dipterocarpaceae</taxon>
        <taxon>Rubroshorea</taxon>
    </lineage>
</organism>
<dbReference type="AlphaFoldDB" id="A0AAV5KSG2"/>
<accession>A0AAV5KSG2</accession>
<evidence type="ECO:0000313" key="1">
    <source>
        <dbReference type="EMBL" id="GKV27565.1"/>
    </source>
</evidence>
<evidence type="ECO:0000313" key="2">
    <source>
        <dbReference type="Proteomes" id="UP001054252"/>
    </source>
</evidence>
<sequence>MSPSLDWIGEVGRKGKENEEEMLYYWGRWGGAAVQEGDLLGWPCFQLTDETKALAMGEGKEEKVQG</sequence>
<gene>
    <name evidence="1" type="ORF">SLEP1_g36727</name>
</gene>
<dbReference type="EMBL" id="BPVZ01000076">
    <property type="protein sequence ID" value="GKV27565.1"/>
    <property type="molecule type" value="Genomic_DNA"/>
</dbReference>
<proteinExistence type="predicted"/>
<name>A0AAV5KSG2_9ROSI</name>